<keyword evidence="6" id="KW-1133">Transmembrane helix</keyword>
<evidence type="ECO:0000256" key="2">
    <source>
        <dbReference type="ARBA" id="ARBA00022448"/>
    </source>
</evidence>
<evidence type="ECO:0000256" key="10">
    <source>
        <dbReference type="SAM" id="MobiDB-lite"/>
    </source>
</evidence>
<keyword evidence="4" id="KW-0256">Endoplasmic reticulum</keyword>
<keyword evidence="5" id="KW-0931">ER-Golgi transport</keyword>
<proteinExistence type="inferred from homology"/>
<feature type="compositionally biased region" description="Polar residues" evidence="10">
    <location>
        <begin position="352"/>
        <end position="365"/>
    </location>
</feature>
<keyword evidence="8" id="KW-0472">Membrane</keyword>
<evidence type="ECO:0000256" key="4">
    <source>
        <dbReference type="ARBA" id="ARBA00022824"/>
    </source>
</evidence>
<protein>
    <submittedName>
        <fullName evidence="12">Vesicle transport protein S20</fullName>
    </submittedName>
</protein>
<gene>
    <name evidence="12" type="primary">BNIP1</name>
    <name evidence="12" type="ORF">LPJ53_002342</name>
</gene>
<evidence type="ECO:0000313" key="12">
    <source>
        <dbReference type="EMBL" id="KAJ1723293.1"/>
    </source>
</evidence>
<keyword evidence="2" id="KW-0813">Transport</keyword>
<dbReference type="GO" id="GO:0006890">
    <property type="term" value="P:retrograde vesicle-mediated transport, Golgi to endoplasmic reticulum"/>
    <property type="evidence" value="ECO:0007669"/>
    <property type="project" value="InterPro"/>
</dbReference>
<evidence type="ECO:0000256" key="9">
    <source>
        <dbReference type="ARBA" id="ARBA00037934"/>
    </source>
</evidence>
<evidence type="ECO:0000313" key="13">
    <source>
        <dbReference type="Proteomes" id="UP001149813"/>
    </source>
</evidence>
<dbReference type="GO" id="GO:0005789">
    <property type="term" value="C:endoplasmic reticulum membrane"/>
    <property type="evidence" value="ECO:0007669"/>
    <property type="project" value="UniProtKB-SubCell"/>
</dbReference>
<accession>A0A9W7Y3G8</accession>
<organism evidence="12 13">
    <name type="scientific">Coemansia erecta</name>
    <dbReference type="NCBI Taxonomy" id="147472"/>
    <lineage>
        <taxon>Eukaryota</taxon>
        <taxon>Fungi</taxon>
        <taxon>Fungi incertae sedis</taxon>
        <taxon>Zoopagomycota</taxon>
        <taxon>Kickxellomycotina</taxon>
        <taxon>Kickxellomycetes</taxon>
        <taxon>Kickxellales</taxon>
        <taxon>Kickxellaceae</taxon>
        <taxon>Coemansia</taxon>
    </lineage>
</organism>
<evidence type="ECO:0000256" key="6">
    <source>
        <dbReference type="ARBA" id="ARBA00022989"/>
    </source>
</evidence>
<dbReference type="InterPro" id="IPR005606">
    <property type="entry name" value="Sec20"/>
</dbReference>
<keyword evidence="3" id="KW-0812">Transmembrane</keyword>
<name>A0A9W7Y3G8_9FUNG</name>
<evidence type="ECO:0000256" key="1">
    <source>
        <dbReference type="ARBA" id="ARBA00004163"/>
    </source>
</evidence>
<feature type="region of interest" description="Disordered" evidence="10">
    <location>
        <begin position="339"/>
        <end position="403"/>
    </location>
</feature>
<evidence type="ECO:0000256" key="3">
    <source>
        <dbReference type="ARBA" id="ARBA00022692"/>
    </source>
</evidence>
<evidence type="ECO:0000256" key="5">
    <source>
        <dbReference type="ARBA" id="ARBA00022892"/>
    </source>
</evidence>
<reference evidence="12" key="1">
    <citation type="submission" date="2022-07" db="EMBL/GenBank/DDBJ databases">
        <title>Phylogenomic reconstructions and comparative analyses of Kickxellomycotina fungi.</title>
        <authorList>
            <person name="Reynolds N.K."/>
            <person name="Stajich J.E."/>
            <person name="Barry K."/>
            <person name="Grigoriev I.V."/>
            <person name="Crous P."/>
            <person name="Smith M.E."/>
        </authorList>
    </citation>
    <scope>NUCLEOTIDE SEQUENCE</scope>
    <source>
        <strain evidence="12">NBRC 32514</strain>
    </source>
</reference>
<dbReference type="GO" id="GO:0031201">
    <property type="term" value="C:SNARE complex"/>
    <property type="evidence" value="ECO:0007669"/>
    <property type="project" value="TreeGrafter"/>
</dbReference>
<dbReference type="PANTHER" id="PTHR12825">
    <property type="entry name" value="BNIP1-RELATED"/>
    <property type="match status" value="1"/>
</dbReference>
<keyword evidence="13" id="KW-1185">Reference proteome</keyword>
<comment type="caution">
    <text evidence="12">The sequence shown here is derived from an EMBL/GenBank/DDBJ whole genome shotgun (WGS) entry which is preliminary data.</text>
</comment>
<dbReference type="InterPro" id="IPR056173">
    <property type="entry name" value="Sec20_C"/>
</dbReference>
<dbReference type="OrthoDB" id="46868at2759"/>
<comment type="similarity">
    <text evidence="9">Belongs to the SEC20 family.</text>
</comment>
<evidence type="ECO:0000256" key="8">
    <source>
        <dbReference type="ARBA" id="ARBA00023136"/>
    </source>
</evidence>
<evidence type="ECO:0000256" key="7">
    <source>
        <dbReference type="ARBA" id="ARBA00023054"/>
    </source>
</evidence>
<evidence type="ECO:0000259" key="11">
    <source>
        <dbReference type="Pfam" id="PF03908"/>
    </source>
</evidence>
<feature type="domain" description="Sec20 C-terminal" evidence="11">
    <location>
        <begin position="142"/>
        <end position="231"/>
    </location>
</feature>
<dbReference type="Pfam" id="PF03908">
    <property type="entry name" value="Sec20"/>
    <property type="match status" value="1"/>
</dbReference>
<dbReference type="GO" id="GO:0005484">
    <property type="term" value="F:SNAP receptor activity"/>
    <property type="evidence" value="ECO:0007669"/>
    <property type="project" value="InterPro"/>
</dbReference>
<comment type="subcellular location">
    <subcellularLocation>
        <location evidence="1">Endoplasmic reticulum membrane</location>
        <topology evidence="1">Single-pass type IV membrane protein</topology>
    </subcellularLocation>
</comment>
<dbReference type="PANTHER" id="PTHR12825:SF0">
    <property type="entry name" value="VESICLE TRANSPORT PROTEIN SEC20"/>
    <property type="match status" value="1"/>
</dbReference>
<keyword evidence="7" id="KW-0175">Coiled coil</keyword>
<feature type="compositionally biased region" description="Basic residues" evidence="10">
    <location>
        <begin position="373"/>
        <end position="385"/>
    </location>
</feature>
<dbReference type="EMBL" id="JANBOJ010000072">
    <property type="protein sequence ID" value="KAJ1723293.1"/>
    <property type="molecule type" value="Genomic_DNA"/>
</dbReference>
<sequence length="403" mass="44191">MPAQETPESDIQLKQLSNELDEVEKDISLLAEFSGSRDEHRQIADSIRDQLRGAERLVERLHVDIDDIQAPVPQKEAQSKLDKHTRRIQTLQRAFRTAALRFRDNAAGTARRERELLLSGAATPAELRKRKVRTGNAALNAASDLTTALQETVGMMNDEIEKSVGNITVMQDSSDLLQKTKAEYFTMDDVLKTSKDLIRALEQADAMDRWLMLGGLVLFAAVSFNIIRKRVWIPGLSTVLSIMKYLFFAGGSGKNGSASVTTAIVSPIATTTTQVLEDVSLALSTSSLTSALVASVTAGLISAIASESNVAVSEVEPQSTVTLELEMTIPETQISMISEPRSIEHVEPPISEKTTASTTIASVSPPSEERKLSKAKSKQKPKPKNQPRTYTLPVERPIKREEL</sequence>
<dbReference type="AlphaFoldDB" id="A0A9W7Y3G8"/>
<dbReference type="Proteomes" id="UP001149813">
    <property type="component" value="Unassembled WGS sequence"/>
</dbReference>